<comment type="caution">
    <text evidence="1">The sequence shown here is derived from an EMBL/GenBank/DDBJ whole genome shotgun (WGS) entry which is preliminary data.</text>
</comment>
<dbReference type="STRING" id="1480694.DC28_14610"/>
<evidence type="ECO:0000313" key="2">
    <source>
        <dbReference type="Proteomes" id="UP000029692"/>
    </source>
</evidence>
<dbReference type="EMBL" id="JNUP01000072">
    <property type="protein sequence ID" value="KGE70731.1"/>
    <property type="molecule type" value="Genomic_DNA"/>
</dbReference>
<proteinExistence type="predicted"/>
<organism evidence="1 2">
    <name type="scientific">Spirochaeta lutea</name>
    <dbReference type="NCBI Taxonomy" id="1480694"/>
    <lineage>
        <taxon>Bacteria</taxon>
        <taxon>Pseudomonadati</taxon>
        <taxon>Spirochaetota</taxon>
        <taxon>Spirochaetia</taxon>
        <taxon>Spirochaetales</taxon>
        <taxon>Spirochaetaceae</taxon>
        <taxon>Spirochaeta</taxon>
    </lineage>
</organism>
<dbReference type="Proteomes" id="UP000029692">
    <property type="component" value="Unassembled WGS sequence"/>
</dbReference>
<name>A0A098QT39_9SPIO</name>
<sequence length="85" mass="9795">MVSPGCNVTTFCALFFAFFPWYSADWFPSVFSLGLTRILRSVKVRLEAAVYPVYSGSRVNRFILPLWIKLIRLSNKLLDNSENRS</sequence>
<evidence type="ECO:0000313" key="1">
    <source>
        <dbReference type="EMBL" id="KGE70731.1"/>
    </source>
</evidence>
<gene>
    <name evidence="1" type="ORF">DC28_14610</name>
</gene>
<reference evidence="1 2" key="1">
    <citation type="submission" date="2014-05" db="EMBL/GenBank/DDBJ databases">
        <title>De novo Genome Sequence of Spirocheata sp.</title>
        <authorList>
            <person name="Shivani Y."/>
            <person name="Subhash Y."/>
            <person name="Tushar L."/>
            <person name="Sasikala C."/>
            <person name="Ramana C.V."/>
        </authorList>
    </citation>
    <scope>NUCLEOTIDE SEQUENCE [LARGE SCALE GENOMIC DNA]</scope>
    <source>
        <strain evidence="1 2">JC230</strain>
    </source>
</reference>
<dbReference type="AlphaFoldDB" id="A0A098QT39"/>
<protein>
    <submittedName>
        <fullName evidence="1">Uncharacterized protein</fullName>
    </submittedName>
</protein>
<accession>A0A098QT39</accession>
<keyword evidence="2" id="KW-1185">Reference proteome</keyword>